<keyword evidence="2" id="KW-1185">Reference proteome</keyword>
<dbReference type="EC" id="1.-.-.-" evidence="1"/>
<protein>
    <submittedName>
        <fullName evidence="1">FAD-dependent oxidoreductase</fullName>
        <ecNumber evidence="1">1.-.-.-</ecNumber>
    </submittedName>
</protein>
<name>A0ABT6VNP7_9GAMM</name>
<organism evidence="1 2">
    <name type="scientific">Halomonas kalidii</name>
    <dbReference type="NCBI Taxonomy" id="3043293"/>
    <lineage>
        <taxon>Bacteria</taxon>
        <taxon>Pseudomonadati</taxon>
        <taxon>Pseudomonadota</taxon>
        <taxon>Gammaproteobacteria</taxon>
        <taxon>Oceanospirillales</taxon>
        <taxon>Halomonadaceae</taxon>
        <taxon>Halomonas</taxon>
    </lineage>
</organism>
<dbReference type="Proteomes" id="UP001244242">
    <property type="component" value="Unassembled WGS sequence"/>
</dbReference>
<gene>
    <name evidence="1" type="ORF">QLQ84_17640</name>
</gene>
<keyword evidence="1" id="KW-0560">Oxidoreductase</keyword>
<sequence length="90" mass="10119">MTASTQLWESARLYLYLRSTGDGRLLVGGEDDDRDIPARRDRLVDRKAATLERKISWLFPHLHAQPAFAWVGVSVRVIIDPAAICGVFLP</sequence>
<dbReference type="EMBL" id="JASCQO010000049">
    <property type="protein sequence ID" value="MDI5935618.1"/>
    <property type="molecule type" value="Genomic_DNA"/>
</dbReference>
<evidence type="ECO:0000313" key="1">
    <source>
        <dbReference type="EMBL" id="MDI5935618.1"/>
    </source>
</evidence>
<proteinExistence type="predicted"/>
<accession>A0ABT6VNP7</accession>
<reference evidence="1 2" key="1">
    <citation type="submission" date="2023-04" db="EMBL/GenBank/DDBJ databases">
        <title>Halomonas strains isolated from rhizosphere soil.</title>
        <authorList>
            <person name="Xu L."/>
            <person name="Sun J.-Q."/>
        </authorList>
    </citation>
    <scope>NUCLEOTIDE SEQUENCE [LARGE SCALE GENOMIC DNA]</scope>
    <source>
        <strain evidence="1 2">LN1S58</strain>
    </source>
</reference>
<evidence type="ECO:0000313" key="2">
    <source>
        <dbReference type="Proteomes" id="UP001244242"/>
    </source>
</evidence>
<dbReference type="GO" id="GO:0016491">
    <property type="term" value="F:oxidoreductase activity"/>
    <property type="evidence" value="ECO:0007669"/>
    <property type="project" value="UniProtKB-KW"/>
</dbReference>
<comment type="caution">
    <text evidence="1">The sequence shown here is derived from an EMBL/GenBank/DDBJ whole genome shotgun (WGS) entry which is preliminary data.</text>
</comment>